<dbReference type="VEuPathDB" id="PiroplasmaDB:BMR1_02g03925"/>
<proteinExistence type="predicted"/>
<organism evidence="1 2">
    <name type="scientific">Babesia microti (strain RI)</name>
    <dbReference type="NCBI Taxonomy" id="1133968"/>
    <lineage>
        <taxon>Eukaryota</taxon>
        <taxon>Sar</taxon>
        <taxon>Alveolata</taxon>
        <taxon>Apicomplexa</taxon>
        <taxon>Aconoidasida</taxon>
        <taxon>Piroplasmida</taxon>
        <taxon>Babesiidae</taxon>
        <taxon>Babesia</taxon>
    </lineage>
</organism>
<dbReference type="GeneID" id="24424566"/>
<keyword evidence="2" id="KW-1185">Reference proteome</keyword>
<name>I7JAS9_BABMR</name>
<dbReference type="KEGG" id="bmic:BMR1_02g03925"/>
<dbReference type="Proteomes" id="UP000002899">
    <property type="component" value="Chromosome II"/>
</dbReference>
<evidence type="ECO:0000313" key="2">
    <source>
        <dbReference type="Proteomes" id="UP000002899"/>
    </source>
</evidence>
<accession>I7JAS9</accession>
<dbReference type="AlphaFoldDB" id="I7JAS9"/>
<sequence>MDTWCCPTPPYTESITNFYPPTHSYDNFQQDYTYRNNKNVIKSSLIYRDCGPNTSNRINRFYSLVSQHLDSIYLAPYHPSHFSRVNQNKARRVKKPIILSSYLERELINSLALVHQSDELIVIAKPTGALNSGISLFTIENGTQSTENNDLNDILQPYGYDGFHMQVKFASNGKIWTCRHNSKIYVKELTANATFKRKFRDLDILELKCDNKNTNKSMVYARNFYGFIALSIDLHSLAPKVIISNKYANKKIYNISVSPYESGTAILLNKNAFTIHSFSTDREMDFDLSSNNLNCDIQTITYGSSANIILMGSHNLYIQDIRTKKLTQPIIDNGIKAHISTNSRWSFRRIKNKPLYKDKRYFSADSCAYSNYYRANDNLFWGAITAIASHPIHANIVAFVYGVSDCIYIFDLNMPTRPLYELPITNSVHIGSRCRHIEWIEASGYFKWLLVPFNWRDDAINVFHFDSNITIAHPKHLVVYPQVDVLEESKRFPNYSGLFETNSDISMPTISTESNLLNVIFHGYSGITFAKIDNHMHSLMSSTSGRLIDIAYDGHVLDNYIKEHPEKKTGKWVGTIEERVGNLELQKNKVISIPDDEFLDGLCDLKVKSLVDYNKRIDIPSNFKFDSTLTSTEFTIGVSNYKINDFSDNAIKQHYNNLPVYDGYKYFQLDRVKYLSNYSWKRLEKVERLNQKCPYAELYNSYYQNVKQTKLPNINIDESNFEDDLQAFSCNVSETMGKIAVTQPIDVVMCTNIEDIMALADGINVENVDKPSKSASDVLDIDIIAKITNLGFN</sequence>
<protein>
    <submittedName>
        <fullName evidence="1">Uncharacterized protein</fullName>
    </submittedName>
</protein>
<evidence type="ECO:0000313" key="1">
    <source>
        <dbReference type="EMBL" id="CCF73934.1"/>
    </source>
</evidence>
<dbReference type="OrthoDB" id="360859at2759"/>
<reference evidence="1 2" key="2">
    <citation type="journal article" date="2013" name="PLoS ONE">
        <title>Whole genome mapping and re-organization of the nuclear and mitochondrial genomes of Babesia microti isolates.</title>
        <authorList>
            <person name="Cornillot E."/>
            <person name="Dassouli A."/>
            <person name="Garg A."/>
            <person name="Pachikara N."/>
            <person name="Randazzo S."/>
            <person name="Depoix D."/>
            <person name="Carcy B."/>
            <person name="Delbecq S."/>
            <person name="Frutos R."/>
            <person name="Silva J.C."/>
            <person name="Sutton R."/>
            <person name="Krause P.J."/>
            <person name="Mamoun C.B."/>
        </authorList>
    </citation>
    <scope>NUCLEOTIDE SEQUENCE [LARGE SCALE GENOMIC DNA]</scope>
    <source>
        <strain evidence="1 2">RI</strain>
    </source>
</reference>
<gene>
    <name evidence="1" type="ORF">BMR1_02g03925</name>
</gene>
<dbReference type="RefSeq" id="XP_012648543.1">
    <property type="nucleotide sequence ID" value="XM_012793089.1"/>
</dbReference>
<reference evidence="1 2" key="1">
    <citation type="journal article" date="2012" name="Nucleic Acids Res.">
        <title>Sequencing of the smallest Apicomplexan genome from the human pathogen Babesia microti.</title>
        <authorList>
            <person name="Cornillot E."/>
            <person name="Hadj-Kaddour K."/>
            <person name="Dassouli A."/>
            <person name="Noel B."/>
            <person name="Ranwez V."/>
            <person name="Vacherie B."/>
            <person name="Augagneur Y."/>
            <person name="Bres V."/>
            <person name="Duclos A."/>
            <person name="Randazzo S."/>
            <person name="Carcy B."/>
            <person name="Debierre-Grockiego F."/>
            <person name="Delbecq S."/>
            <person name="Moubri-Menage K."/>
            <person name="Shams-Eldin H."/>
            <person name="Usmani-Brown S."/>
            <person name="Bringaud F."/>
            <person name="Wincker P."/>
            <person name="Vivares C.P."/>
            <person name="Schwarz R.T."/>
            <person name="Schetters T.P."/>
            <person name="Krause P.J."/>
            <person name="Gorenflot A."/>
            <person name="Berry V."/>
            <person name="Barbe V."/>
            <person name="Ben Mamoun C."/>
        </authorList>
    </citation>
    <scope>NUCLEOTIDE SEQUENCE [LARGE SCALE GENOMIC DNA]</scope>
    <source>
        <strain evidence="1 2">RI</strain>
    </source>
</reference>
<reference evidence="1 2" key="3">
    <citation type="journal article" date="2016" name="Sci. Rep.">
        <title>Genome-wide diversity and gene expression profiling of Babesia microti isolates identify polymorphic genes that mediate host-pathogen interactions.</title>
        <authorList>
            <person name="Silva J.C."/>
            <person name="Cornillot E."/>
            <person name="McCracken C."/>
            <person name="Usmani-Brown S."/>
            <person name="Dwivedi A."/>
            <person name="Ifeonu O.O."/>
            <person name="Crabtree J."/>
            <person name="Gotia H.T."/>
            <person name="Virji A.Z."/>
            <person name="Reynes C."/>
            <person name="Colinge J."/>
            <person name="Kumar V."/>
            <person name="Lawres L."/>
            <person name="Pazzi J.E."/>
            <person name="Pablo J.V."/>
            <person name="Hung C."/>
            <person name="Brancato J."/>
            <person name="Kumari P."/>
            <person name="Orvis J."/>
            <person name="Tretina K."/>
            <person name="Chibucos M."/>
            <person name="Ott S."/>
            <person name="Sadzewicz L."/>
            <person name="Sengamalay N."/>
            <person name="Shetty A.C."/>
            <person name="Su Q."/>
            <person name="Tallon L."/>
            <person name="Fraser C.M."/>
            <person name="Frutos R."/>
            <person name="Molina D.M."/>
            <person name="Krause P.J."/>
            <person name="Ben Mamoun C."/>
        </authorList>
    </citation>
    <scope>NUCLEOTIDE SEQUENCE [LARGE SCALE GENOMIC DNA]</scope>
    <source>
        <strain evidence="1 2">RI</strain>
    </source>
</reference>
<dbReference type="EMBL" id="FO082872">
    <property type="protein sequence ID" value="CCF73934.1"/>
    <property type="molecule type" value="Genomic_DNA"/>
</dbReference>